<keyword evidence="4" id="KW-0677">Repeat</keyword>
<dbReference type="PRINTS" id="PR00320">
    <property type="entry name" value="GPROTEINBRPT"/>
</dbReference>
<dbReference type="Gene3D" id="2.130.10.10">
    <property type="entry name" value="YVTN repeat-like/Quinoprotein amine dehydrogenase"/>
    <property type="match status" value="2"/>
</dbReference>
<dbReference type="InterPro" id="IPR001680">
    <property type="entry name" value="WD40_rpt"/>
</dbReference>
<evidence type="ECO:0000256" key="5">
    <source>
        <dbReference type="ARBA" id="ARBA00023187"/>
    </source>
</evidence>
<keyword evidence="6" id="KW-0539">Nucleus</keyword>
<comment type="similarity">
    <text evidence="7">Belongs to the WD repeat SMU1 family.</text>
</comment>
<dbReference type="InterPro" id="IPR045184">
    <property type="entry name" value="SMU1"/>
</dbReference>
<dbReference type="PROSITE" id="PS50897">
    <property type="entry name" value="CTLH"/>
    <property type="match status" value="1"/>
</dbReference>
<dbReference type="SMART" id="SM00668">
    <property type="entry name" value="CTLH"/>
    <property type="match status" value="1"/>
</dbReference>
<comment type="caution">
    <text evidence="10">The sequence shown here is derived from an EMBL/GenBank/DDBJ whole genome shotgun (WGS) entry which is preliminary data.</text>
</comment>
<dbReference type="OrthoDB" id="538223at2759"/>
<dbReference type="SMART" id="SM00667">
    <property type="entry name" value="LisH"/>
    <property type="match status" value="1"/>
</dbReference>
<evidence type="ECO:0000256" key="7">
    <source>
        <dbReference type="ARBA" id="ARBA00025801"/>
    </source>
</evidence>
<keyword evidence="3" id="KW-0507">mRNA processing</keyword>
<dbReference type="InterPro" id="IPR036322">
    <property type="entry name" value="WD40_repeat_dom_sf"/>
</dbReference>
<evidence type="ECO:0000313" key="10">
    <source>
        <dbReference type="EMBL" id="KAJ1964779.1"/>
    </source>
</evidence>
<feature type="domain" description="CTLH" evidence="9">
    <location>
        <begin position="40"/>
        <end position="92"/>
    </location>
</feature>
<dbReference type="InterPro" id="IPR006594">
    <property type="entry name" value="LisH"/>
</dbReference>
<proteinExistence type="inferred from homology"/>
<keyword evidence="11" id="KW-1185">Reference proteome</keyword>
<dbReference type="EMBL" id="JANBPY010000663">
    <property type="protein sequence ID" value="KAJ1964779.1"/>
    <property type="molecule type" value="Genomic_DNA"/>
</dbReference>
<reference evidence="10" key="1">
    <citation type="submission" date="2022-07" db="EMBL/GenBank/DDBJ databases">
        <title>Phylogenomic reconstructions and comparative analyses of Kickxellomycotina fungi.</title>
        <authorList>
            <person name="Reynolds N.K."/>
            <person name="Stajich J.E."/>
            <person name="Barry K."/>
            <person name="Grigoriev I.V."/>
            <person name="Crous P."/>
            <person name="Smith M.E."/>
        </authorList>
    </citation>
    <scope>NUCLEOTIDE SEQUENCE</scope>
    <source>
        <strain evidence="10">RSA 1196</strain>
    </source>
</reference>
<feature type="repeat" description="WD" evidence="8">
    <location>
        <begin position="305"/>
        <end position="346"/>
    </location>
</feature>
<dbReference type="GO" id="GO:0005634">
    <property type="term" value="C:nucleus"/>
    <property type="evidence" value="ECO:0007669"/>
    <property type="project" value="UniProtKB-SubCell"/>
</dbReference>
<evidence type="ECO:0000256" key="2">
    <source>
        <dbReference type="ARBA" id="ARBA00022574"/>
    </source>
</evidence>
<keyword evidence="2 8" id="KW-0853">WD repeat</keyword>
<dbReference type="InterPro" id="IPR020472">
    <property type="entry name" value="WD40_PAC1"/>
</dbReference>
<organism evidence="10 11">
    <name type="scientific">Dispira parvispora</name>
    <dbReference type="NCBI Taxonomy" id="1520584"/>
    <lineage>
        <taxon>Eukaryota</taxon>
        <taxon>Fungi</taxon>
        <taxon>Fungi incertae sedis</taxon>
        <taxon>Zoopagomycota</taxon>
        <taxon>Kickxellomycotina</taxon>
        <taxon>Dimargaritomycetes</taxon>
        <taxon>Dimargaritales</taxon>
        <taxon>Dimargaritaceae</taxon>
        <taxon>Dispira</taxon>
    </lineage>
</organism>
<evidence type="ECO:0000256" key="3">
    <source>
        <dbReference type="ARBA" id="ARBA00022664"/>
    </source>
</evidence>
<dbReference type="InterPro" id="IPR015943">
    <property type="entry name" value="WD40/YVTN_repeat-like_dom_sf"/>
</dbReference>
<evidence type="ECO:0000256" key="6">
    <source>
        <dbReference type="ARBA" id="ARBA00023242"/>
    </source>
</evidence>
<dbReference type="Proteomes" id="UP001150925">
    <property type="component" value="Unassembled WGS sequence"/>
</dbReference>
<dbReference type="InterPro" id="IPR054532">
    <property type="entry name" value="TPL_SMU1_LisH-like"/>
</dbReference>
<dbReference type="Pfam" id="PF00400">
    <property type="entry name" value="WD40"/>
    <property type="match status" value="4"/>
</dbReference>
<dbReference type="SUPFAM" id="SSF50978">
    <property type="entry name" value="WD40 repeat-like"/>
    <property type="match status" value="1"/>
</dbReference>
<name>A0A9W8E298_9FUNG</name>
<evidence type="ECO:0000256" key="8">
    <source>
        <dbReference type="PROSITE-ProRule" id="PRU00221"/>
    </source>
</evidence>
<dbReference type="AlphaFoldDB" id="A0A9W8E298"/>
<dbReference type="CDD" id="cd00200">
    <property type="entry name" value="WD40"/>
    <property type="match status" value="1"/>
</dbReference>
<comment type="subcellular location">
    <subcellularLocation>
        <location evidence="1">Nucleus</location>
    </subcellularLocation>
</comment>
<sequence length="525" mass="59071">MSIDIEAADVIRLIEQFLKEQKLHHTLHALQDESQVTLNTVDNADSFAQDILQGRWDTVLKTLVPLQLPLSKQMPVYEQIALELIEMREIAAARNLVRSTDALQLLKERQPERYLHLEQLLGKTYFDAREAYPEGSSKEKRRQALAQSLSREVTVVPPSRLLTLLGQALKWQQYQGLLPSDREARYDLFRGTVTAAPTNDDMVPTQCYATIQFPKEKHVETAIFSPDGQSLVTGSGDGFIEVWNTLTGKRRMDLRYQAEEQWMSMRTRVLCLGFSPDGELLASGDQDGRIKVWTIHNGQCVRRFPAAHSQGVTTLCFNQAGNQLLSGSFDQTVRLHGLKSGKMLKEYRGHTSFINSVRFTLDFAKVLSASSDGTVRVWDYKSCDCLASFVPHANTSMASQPHITTPVVQHIALVPQLTDQFIVCPKLSSAMLVSLTGQTVRSFDWPSREDIEFLDVALSPHGQFLYLVGTDKHLHCFYLDTGRLVQSVKLGENEILGLVHHPLTNILAVYNDAGHVSLWRPETLS</sequence>
<dbReference type="SMART" id="SM00320">
    <property type="entry name" value="WD40"/>
    <property type="match status" value="6"/>
</dbReference>
<feature type="repeat" description="WD" evidence="8">
    <location>
        <begin position="219"/>
        <end position="253"/>
    </location>
</feature>
<dbReference type="PROSITE" id="PS50294">
    <property type="entry name" value="WD_REPEATS_REGION"/>
    <property type="match status" value="3"/>
</dbReference>
<evidence type="ECO:0000313" key="11">
    <source>
        <dbReference type="Proteomes" id="UP001150925"/>
    </source>
</evidence>
<dbReference type="GO" id="GO:0000398">
    <property type="term" value="P:mRNA splicing, via spliceosome"/>
    <property type="evidence" value="ECO:0007669"/>
    <property type="project" value="InterPro"/>
</dbReference>
<dbReference type="Pfam" id="PF17814">
    <property type="entry name" value="LisH_TPL"/>
    <property type="match status" value="1"/>
</dbReference>
<protein>
    <recommendedName>
        <fullName evidence="9">CTLH domain-containing protein</fullName>
    </recommendedName>
</protein>
<feature type="repeat" description="WD" evidence="8">
    <location>
        <begin position="262"/>
        <end position="303"/>
    </location>
</feature>
<evidence type="ECO:0000256" key="4">
    <source>
        <dbReference type="ARBA" id="ARBA00022737"/>
    </source>
</evidence>
<keyword evidence="5" id="KW-0508">mRNA splicing</keyword>
<evidence type="ECO:0000259" key="9">
    <source>
        <dbReference type="PROSITE" id="PS50897"/>
    </source>
</evidence>
<dbReference type="InterPro" id="IPR006595">
    <property type="entry name" value="CTLH_C"/>
</dbReference>
<evidence type="ECO:0000256" key="1">
    <source>
        <dbReference type="ARBA" id="ARBA00004123"/>
    </source>
</evidence>
<feature type="repeat" description="WD" evidence="8">
    <location>
        <begin position="347"/>
        <end position="388"/>
    </location>
</feature>
<accession>A0A9W8E298</accession>
<dbReference type="PROSITE" id="PS50896">
    <property type="entry name" value="LISH"/>
    <property type="match status" value="1"/>
</dbReference>
<dbReference type="PROSITE" id="PS50082">
    <property type="entry name" value="WD_REPEATS_2"/>
    <property type="match status" value="4"/>
</dbReference>
<dbReference type="PANTHER" id="PTHR22848">
    <property type="entry name" value="WD40 REPEAT PROTEIN"/>
    <property type="match status" value="1"/>
</dbReference>
<gene>
    <name evidence="10" type="ORF">IWQ62_002835</name>
</gene>